<comment type="similarity">
    <text evidence="2">Belongs to the phosphoribulokinase family.</text>
</comment>
<keyword evidence="5" id="KW-0113">Calvin cycle</keyword>
<keyword evidence="12" id="KW-1133">Transmembrane helix</keyword>
<dbReference type="GO" id="GO:0019253">
    <property type="term" value="P:reductive pentose-phosphate cycle"/>
    <property type="evidence" value="ECO:0007669"/>
    <property type="project" value="UniProtKB-KW"/>
</dbReference>
<evidence type="ECO:0000256" key="1">
    <source>
        <dbReference type="ARBA" id="ARBA00005215"/>
    </source>
</evidence>
<evidence type="ECO:0000256" key="9">
    <source>
        <dbReference type="ARBA" id="ARBA00022840"/>
    </source>
</evidence>
<evidence type="ECO:0000256" key="4">
    <source>
        <dbReference type="ARBA" id="ARBA00022531"/>
    </source>
</evidence>
<evidence type="ECO:0000256" key="8">
    <source>
        <dbReference type="ARBA" id="ARBA00022777"/>
    </source>
</evidence>
<dbReference type="Pfam" id="PF00596">
    <property type="entry name" value="Aldolase_II"/>
    <property type="match status" value="1"/>
</dbReference>
<evidence type="ECO:0000256" key="12">
    <source>
        <dbReference type="SAM" id="Phobius"/>
    </source>
</evidence>
<sequence length="1058" mass="120511">MTQKIKQLLYDKTGHFKLTFLSSYLFVFGLIAKLYAATFFTGENFTHLFTPFLKSFILQAGNPYQFFFQNGLLEAFPYPQLMLYVMSAPATIMGQLLGPELFIVTPGDSLLFHLPILAADIVILVVLSRWLKNKHTELLWLYWLSPILFYINYIHSQLDAVPIALTFVFLYFLFKERWLYAFIFLGAAIATKFHIIILLPFTLIYLWRRRVSKVLISIFAALPILVFLIVNNIQLLSEAFLTIVFANREQGKVFDLQMSLGSEHVLYIIPFAYILLFLHALTFTRLNRDTFVMFLGFSFGILTLGIPPMQGWYYWILPFLIYFYVKNEQFSKVPFIILTAAYFVHFALIPDSDYVSVFSAIAPAVASLPNPYELISNAGFDADLVSNLALSFLQACLFMNVLWLYRRGVEESKKQKLYNMPYLIGIAGDSGSGKSTLTDLFVDLFGTKHVAIVPGDAMHKWERGDTMWSKFTHLDPRANQLHHDLEYVRQLQSGQDIYRRHYDHHTGKFSTPDKLESKSVVVFEGLHSFFLTEMQQALDLKVFIKPDDQLRTHWKVKRDMADRGYTKDKVLAQLKTREQDAKEYVNIQEKYADITFSLKSLITIPETDIGTDINVPVYLEITCDNKIYLEPFLETLSTYVNIEHTFTDKHQIVSLTGSISGSVLEHLSYSLVPDLFDIVTEKPHWSSDHRGIMQLFISYYILNSLNYNRQSTPTKPLRRNATLTDIVQSANLIGAECTYVQGGGGNVSVKINNDVMAVKASGLRLEELQETSGFVGIDHCAVRRFFNTPRDNNTDAKALATAYNAAISASKVALPGYPDTELRPSIETGFHAILDTAVIHTHSVFVNILTCSNEGTDILKKLFPEAAFVPYYTPGASLTFAISQFLKTAPYTVFFLENHGVIVSGKTVAEAHSKHAEINSVIKKYLHLRDDFPVTAVVTEADGRLVSNHASLRAFILKHSDLLPIFTETILFPDQVVYCTKFGFAGDNKPITVDRVTGEITYDVSYKEALAFIETFVAWVYIESEIRRHNFIHKLITAEEGQYILNMDSEKYRQRLIT</sequence>
<comment type="caution">
    <text evidence="14">The sequence shown here is derived from an EMBL/GenBank/DDBJ whole genome shotgun (WGS) entry which is preliminary data.</text>
</comment>
<feature type="transmembrane region" description="Helical" evidence="12">
    <location>
        <begin position="265"/>
        <end position="284"/>
    </location>
</feature>
<dbReference type="GO" id="GO:0005524">
    <property type="term" value="F:ATP binding"/>
    <property type="evidence" value="ECO:0007669"/>
    <property type="project" value="UniProtKB-KW"/>
</dbReference>
<dbReference type="Gene3D" id="3.40.225.10">
    <property type="entry name" value="Class II aldolase/adducin N-terminal domain"/>
    <property type="match status" value="1"/>
</dbReference>
<dbReference type="SUPFAM" id="SSF53639">
    <property type="entry name" value="AraD/HMP-PK domain-like"/>
    <property type="match status" value="1"/>
</dbReference>
<dbReference type="PRINTS" id="PR00478">
    <property type="entry name" value="PHRIBLKINASE"/>
</dbReference>
<dbReference type="SMART" id="SM01007">
    <property type="entry name" value="Aldolase_II"/>
    <property type="match status" value="1"/>
</dbReference>
<feature type="domain" description="Class II aldolase/adducin N-terminal" evidence="13">
    <location>
        <begin position="725"/>
        <end position="926"/>
    </location>
</feature>
<dbReference type="EC" id="2.7.1.19" evidence="3"/>
<accession>A0A1F6FHJ1</accession>
<dbReference type="AlphaFoldDB" id="A0A1F6FHJ1"/>
<evidence type="ECO:0000313" key="14">
    <source>
        <dbReference type="EMBL" id="OGG85335.1"/>
    </source>
</evidence>
<feature type="transmembrane region" description="Helical" evidence="12">
    <location>
        <begin position="110"/>
        <end position="131"/>
    </location>
</feature>
<dbReference type="SUPFAM" id="SSF52540">
    <property type="entry name" value="P-loop containing nucleoside triphosphate hydrolases"/>
    <property type="match status" value="1"/>
</dbReference>
<protein>
    <recommendedName>
        <fullName evidence="3">phosphoribulokinase</fullName>
        <ecNumber evidence="3">2.7.1.19</ecNumber>
    </recommendedName>
    <alternativeName>
        <fullName evidence="10">Phosphopentokinase</fullName>
    </alternativeName>
</protein>
<evidence type="ECO:0000259" key="13">
    <source>
        <dbReference type="SMART" id="SM01007"/>
    </source>
</evidence>
<feature type="transmembrane region" description="Helical" evidence="12">
    <location>
        <begin position="291"/>
        <end position="313"/>
    </location>
</feature>
<evidence type="ECO:0000256" key="6">
    <source>
        <dbReference type="ARBA" id="ARBA00022679"/>
    </source>
</evidence>
<dbReference type="EMBL" id="MFMM01000001">
    <property type="protein sequence ID" value="OGG85335.1"/>
    <property type="molecule type" value="Genomic_DNA"/>
</dbReference>
<dbReference type="InterPro" id="IPR006083">
    <property type="entry name" value="PRK/URK"/>
</dbReference>
<evidence type="ECO:0000256" key="5">
    <source>
        <dbReference type="ARBA" id="ARBA00022567"/>
    </source>
</evidence>
<comment type="pathway">
    <text evidence="1">Carbohydrate biosynthesis; Calvin cycle.</text>
</comment>
<feature type="transmembrane region" description="Helical" evidence="12">
    <location>
        <begin position="21"/>
        <end position="40"/>
    </location>
</feature>
<keyword evidence="9" id="KW-0067">ATP-binding</keyword>
<dbReference type="PANTHER" id="PTHR10285">
    <property type="entry name" value="URIDINE KINASE"/>
    <property type="match status" value="1"/>
</dbReference>
<comment type="catalytic activity">
    <reaction evidence="11">
        <text>D-ribulose 5-phosphate + ATP = D-ribulose 1,5-bisphosphate + ADP + H(+)</text>
        <dbReference type="Rhea" id="RHEA:19365"/>
        <dbReference type="ChEBI" id="CHEBI:15378"/>
        <dbReference type="ChEBI" id="CHEBI:30616"/>
        <dbReference type="ChEBI" id="CHEBI:57870"/>
        <dbReference type="ChEBI" id="CHEBI:58121"/>
        <dbReference type="ChEBI" id="CHEBI:456216"/>
        <dbReference type="EC" id="2.7.1.19"/>
    </reaction>
</comment>
<keyword evidence="6" id="KW-0808">Transferase</keyword>
<evidence type="ECO:0000313" key="15">
    <source>
        <dbReference type="Proteomes" id="UP000177325"/>
    </source>
</evidence>
<organism evidence="14 15">
    <name type="scientific">Candidatus Kaiserbacteria bacterium RIFCSPLOWO2_12_FULL_45_26</name>
    <dbReference type="NCBI Taxonomy" id="1798525"/>
    <lineage>
        <taxon>Bacteria</taxon>
        <taxon>Candidatus Kaiseribacteriota</taxon>
    </lineage>
</organism>
<dbReference type="Proteomes" id="UP000177325">
    <property type="component" value="Unassembled WGS sequence"/>
</dbReference>
<feature type="transmembrane region" description="Helical" evidence="12">
    <location>
        <begin position="180"/>
        <end position="207"/>
    </location>
</feature>
<dbReference type="STRING" id="1798525.A3G90_04780"/>
<feature type="transmembrane region" description="Helical" evidence="12">
    <location>
        <begin position="214"/>
        <end position="245"/>
    </location>
</feature>
<keyword evidence="12" id="KW-0812">Transmembrane</keyword>
<keyword evidence="8" id="KW-0418">Kinase</keyword>
<reference evidence="14 15" key="1">
    <citation type="journal article" date="2016" name="Nat. Commun.">
        <title>Thousands of microbial genomes shed light on interconnected biogeochemical processes in an aquifer system.</title>
        <authorList>
            <person name="Anantharaman K."/>
            <person name="Brown C.T."/>
            <person name="Hug L.A."/>
            <person name="Sharon I."/>
            <person name="Castelle C.J."/>
            <person name="Probst A.J."/>
            <person name="Thomas B.C."/>
            <person name="Singh A."/>
            <person name="Wilkins M.J."/>
            <person name="Karaoz U."/>
            <person name="Brodie E.L."/>
            <person name="Williams K.H."/>
            <person name="Hubbard S.S."/>
            <person name="Banfield J.F."/>
        </authorList>
    </citation>
    <scope>NUCLEOTIDE SEQUENCE [LARGE SCALE GENOMIC DNA]</scope>
</reference>
<dbReference type="Pfam" id="PF00485">
    <property type="entry name" value="PRK"/>
    <property type="match status" value="1"/>
</dbReference>
<keyword evidence="12" id="KW-0472">Membrane</keyword>
<gene>
    <name evidence="14" type="ORF">A3G90_04780</name>
</gene>
<evidence type="ECO:0000256" key="10">
    <source>
        <dbReference type="ARBA" id="ARBA00031382"/>
    </source>
</evidence>
<dbReference type="InterPro" id="IPR006082">
    <property type="entry name" value="PRK"/>
</dbReference>
<keyword evidence="7" id="KW-0547">Nucleotide-binding</keyword>
<dbReference type="GO" id="GO:0008974">
    <property type="term" value="F:phosphoribulokinase activity"/>
    <property type="evidence" value="ECO:0007669"/>
    <property type="project" value="UniProtKB-EC"/>
</dbReference>
<dbReference type="InterPro" id="IPR027417">
    <property type="entry name" value="P-loop_NTPase"/>
</dbReference>
<evidence type="ECO:0000256" key="3">
    <source>
        <dbReference type="ARBA" id="ARBA00012042"/>
    </source>
</evidence>
<evidence type="ECO:0000256" key="2">
    <source>
        <dbReference type="ARBA" id="ARBA00009719"/>
    </source>
</evidence>
<dbReference type="Gene3D" id="3.40.50.300">
    <property type="entry name" value="P-loop containing nucleotide triphosphate hydrolases"/>
    <property type="match status" value="1"/>
</dbReference>
<evidence type="ECO:0000256" key="11">
    <source>
        <dbReference type="ARBA" id="ARBA00047663"/>
    </source>
</evidence>
<name>A0A1F6FHJ1_9BACT</name>
<dbReference type="InterPro" id="IPR036409">
    <property type="entry name" value="Aldolase_II/adducin_N_sf"/>
</dbReference>
<feature type="transmembrane region" description="Helical" evidence="12">
    <location>
        <begin position="137"/>
        <end position="153"/>
    </location>
</feature>
<keyword evidence="4" id="KW-0602">Photosynthesis</keyword>
<evidence type="ECO:0000256" key="7">
    <source>
        <dbReference type="ARBA" id="ARBA00022741"/>
    </source>
</evidence>
<proteinExistence type="inferred from homology"/>
<dbReference type="InterPro" id="IPR001303">
    <property type="entry name" value="Aldolase_II/adducin_N"/>
</dbReference>